<evidence type="ECO:0000313" key="2">
    <source>
        <dbReference type="Ensembl" id="ENSCCNP00000033449.1"/>
    </source>
</evidence>
<sequence length="81" mass="8953">IRAPSWTGTILRPHFHRDWQRRGATRFNQPARQAKASAPPRPAAAWGPGGHCSPLKLQVPGSNPLLLPEYFLTLKIHSGPL</sequence>
<reference evidence="2" key="1">
    <citation type="submission" date="2023-09" db="UniProtKB">
        <authorList>
            <consortium name="Ensembl"/>
        </authorList>
    </citation>
    <scope>IDENTIFICATION</scope>
</reference>
<dbReference type="AlphaFoldDB" id="A0A8C1A0D5"/>
<feature type="region of interest" description="Disordered" evidence="1">
    <location>
        <begin position="28"/>
        <end position="49"/>
    </location>
</feature>
<name>A0A8C1A0D5_CASCN</name>
<organism evidence="2">
    <name type="scientific">Castor canadensis</name>
    <name type="common">American beaver</name>
    <dbReference type="NCBI Taxonomy" id="51338"/>
    <lineage>
        <taxon>Eukaryota</taxon>
        <taxon>Metazoa</taxon>
        <taxon>Chordata</taxon>
        <taxon>Craniata</taxon>
        <taxon>Vertebrata</taxon>
        <taxon>Euteleostomi</taxon>
        <taxon>Mammalia</taxon>
        <taxon>Eutheria</taxon>
        <taxon>Euarchontoglires</taxon>
        <taxon>Glires</taxon>
        <taxon>Rodentia</taxon>
        <taxon>Castorimorpha</taxon>
        <taxon>Castoridae</taxon>
        <taxon>Castor</taxon>
    </lineage>
</organism>
<accession>A0A8C1A0D5</accession>
<dbReference type="Ensembl" id="ENSCCNT00000041941.1">
    <property type="protein sequence ID" value="ENSCCNP00000033449.1"/>
    <property type="gene ID" value="ENSCCNG00000031649.1"/>
</dbReference>
<proteinExistence type="predicted"/>
<evidence type="ECO:0000256" key="1">
    <source>
        <dbReference type="SAM" id="MobiDB-lite"/>
    </source>
</evidence>
<protein>
    <submittedName>
        <fullName evidence="2">Uncharacterized protein</fullName>
    </submittedName>
</protein>
<feature type="compositionally biased region" description="Low complexity" evidence="1">
    <location>
        <begin position="29"/>
        <end position="38"/>
    </location>
</feature>